<accession>A0A9X3BHU4</accession>
<proteinExistence type="predicted"/>
<feature type="compositionally biased region" description="Polar residues" evidence="1">
    <location>
        <begin position="15"/>
        <end position="27"/>
    </location>
</feature>
<reference evidence="2" key="1">
    <citation type="submission" date="2022-09" db="EMBL/GenBank/DDBJ databases">
        <authorList>
            <person name="Yuan C."/>
            <person name="Ke Z."/>
        </authorList>
    </citation>
    <scope>NUCLEOTIDE SEQUENCE</scope>
    <source>
        <strain evidence="2">LB-8</strain>
    </source>
</reference>
<reference evidence="2" key="2">
    <citation type="submission" date="2023-04" db="EMBL/GenBank/DDBJ databases">
        <title>Paracnuella aquatica gen. nov., sp. nov., a member of the family Chitinophagaceae isolated from a hot spring.</title>
        <authorList>
            <person name="Wang C."/>
        </authorList>
    </citation>
    <scope>NUCLEOTIDE SEQUENCE</scope>
    <source>
        <strain evidence="2">LB-8</strain>
    </source>
</reference>
<dbReference type="EMBL" id="JAOTIF010000004">
    <property type="protein sequence ID" value="MCU7549188.1"/>
    <property type="molecule type" value="Genomic_DNA"/>
</dbReference>
<feature type="region of interest" description="Disordered" evidence="1">
    <location>
        <begin position="1"/>
        <end position="27"/>
    </location>
</feature>
<dbReference type="Proteomes" id="UP001155483">
    <property type="component" value="Unassembled WGS sequence"/>
</dbReference>
<protein>
    <submittedName>
        <fullName evidence="2">Uncharacterized protein</fullName>
    </submittedName>
</protein>
<evidence type="ECO:0000256" key="1">
    <source>
        <dbReference type="SAM" id="MobiDB-lite"/>
    </source>
</evidence>
<evidence type="ECO:0000313" key="3">
    <source>
        <dbReference type="Proteomes" id="UP001155483"/>
    </source>
</evidence>
<name>A0A9X3BHU4_9BACT</name>
<comment type="caution">
    <text evidence="2">The sequence shown here is derived from an EMBL/GenBank/DDBJ whole genome shotgun (WGS) entry which is preliminary data.</text>
</comment>
<sequence>MVSDNSDTFEDANKSKQNAQWENKDGQSINVDVARGAGQVKFGGTMTYAMLVRKSSTNGSIGATKFIKVMSFCAIV</sequence>
<gene>
    <name evidence="2" type="ORF">OCK74_08680</name>
</gene>
<keyword evidence="3" id="KW-1185">Reference proteome</keyword>
<dbReference type="AlphaFoldDB" id="A0A9X3BHU4"/>
<dbReference type="RefSeq" id="WP_279296630.1">
    <property type="nucleotide sequence ID" value="NZ_JAOTIF010000004.1"/>
</dbReference>
<evidence type="ECO:0000313" key="2">
    <source>
        <dbReference type="EMBL" id="MCU7549188.1"/>
    </source>
</evidence>
<organism evidence="2 3">
    <name type="scientific">Paraflavisolibacter caeni</name>
    <dbReference type="NCBI Taxonomy" id="2982496"/>
    <lineage>
        <taxon>Bacteria</taxon>
        <taxon>Pseudomonadati</taxon>
        <taxon>Bacteroidota</taxon>
        <taxon>Chitinophagia</taxon>
        <taxon>Chitinophagales</taxon>
        <taxon>Chitinophagaceae</taxon>
        <taxon>Paraflavisolibacter</taxon>
    </lineage>
</organism>